<dbReference type="AlphaFoldDB" id="A0A9X1DF44"/>
<evidence type="ECO:0000256" key="2">
    <source>
        <dbReference type="ARBA" id="ARBA00023125"/>
    </source>
</evidence>
<dbReference type="InterPro" id="IPR036388">
    <property type="entry name" value="WH-like_DNA-bd_sf"/>
</dbReference>
<gene>
    <name evidence="6" type="ORF">KK488_17725</name>
</gene>
<feature type="domain" description="IclR-ED" evidence="5">
    <location>
        <begin position="73"/>
        <end position="256"/>
    </location>
</feature>
<dbReference type="PANTHER" id="PTHR30136">
    <property type="entry name" value="HELIX-TURN-HELIX TRANSCRIPTIONAL REGULATOR, ICLR FAMILY"/>
    <property type="match status" value="1"/>
</dbReference>
<evidence type="ECO:0000313" key="7">
    <source>
        <dbReference type="Proteomes" id="UP001138757"/>
    </source>
</evidence>
<evidence type="ECO:0000256" key="3">
    <source>
        <dbReference type="ARBA" id="ARBA00023163"/>
    </source>
</evidence>
<dbReference type="InterPro" id="IPR029016">
    <property type="entry name" value="GAF-like_dom_sf"/>
</dbReference>
<dbReference type="PROSITE" id="PS51077">
    <property type="entry name" value="HTH_ICLR"/>
    <property type="match status" value="1"/>
</dbReference>
<dbReference type="RefSeq" id="WP_214625039.1">
    <property type="nucleotide sequence ID" value="NZ_JAHGAW010000012.1"/>
</dbReference>
<dbReference type="PANTHER" id="PTHR30136:SF34">
    <property type="entry name" value="TRANSCRIPTIONAL REGULATOR"/>
    <property type="match status" value="1"/>
</dbReference>
<evidence type="ECO:0000313" key="6">
    <source>
        <dbReference type="EMBL" id="MBT2188795.1"/>
    </source>
</evidence>
<protein>
    <submittedName>
        <fullName evidence="6">Helix-turn-helix domain-containing protein</fullName>
    </submittedName>
</protein>
<keyword evidence="3" id="KW-0804">Transcription</keyword>
<organism evidence="6 7">
    <name type="scientific">Sphingobium nicotianae</name>
    <dbReference type="NCBI Taxonomy" id="2782607"/>
    <lineage>
        <taxon>Bacteria</taxon>
        <taxon>Pseudomonadati</taxon>
        <taxon>Pseudomonadota</taxon>
        <taxon>Alphaproteobacteria</taxon>
        <taxon>Sphingomonadales</taxon>
        <taxon>Sphingomonadaceae</taxon>
        <taxon>Sphingobium</taxon>
    </lineage>
</organism>
<name>A0A9X1DF44_9SPHN</name>
<evidence type="ECO:0000259" key="4">
    <source>
        <dbReference type="PROSITE" id="PS51077"/>
    </source>
</evidence>
<comment type="caution">
    <text evidence="6">The sequence shown here is derived from an EMBL/GenBank/DDBJ whole genome shotgun (WGS) entry which is preliminary data.</text>
</comment>
<keyword evidence="1" id="KW-0805">Transcription regulation</keyword>
<proteinExistence type="predicted"/>
<dbReference type="SUPFAM" id="SSF46785">
    <property type="entry name" value="Winged helix' DNA-binding domain"/>
    <property type="match status" value="1"/>
</dbReference>
<dbReference type="InterPro" id="IPR050707">
    <property type="entry name" value="HTH_MetabolicPath_Reg"/>
</dbReference>
<dbReference type="Proteomes" id="UP001138757">
    <property type="component" value="Unassembled WGS sequence"/>
</dbReference>
<dbReference type="Gene3D" id="3.30.450.40">
    <property type="match status" value="1"/>
</dbReference>
<dbReference type="PROSITE" id="PS51078">
    <property type="entry name" value="ICLR_ED"/>
    <property type="match status" value="1"/>
</dbReference>
<dbReference type="GO" id="GO:0045892">
    <property type="term" value="P:negative regulation of DNA-templated transcription"/>
    <property type="evidence" value="ECO:0007669"/>
    <property type="project" value="TreeGrafter"/>
</dbReference>
<keyword evidence="2" id="KW-0238">DNA-binding</keyword>
<evidence type="ECO:0000256" key="1">
    <source>
        <dbReference type="ARBA" id="ARBA00023015"/>
    </source>
</evidence>
<dbReference type="EMBL" id="JAHGAW010000012">
    <property type="protein sequence ID" value="MBT2188795.1"/>
    <property type="molecule type" value="Genomic_DNA"/>
</dbReference>
<evidence type="ECO:0000259" key="5">
    <source>
        <dbReference type="PROSITE" id="PS51078"/>
    </source>
</evidence>
<dbReference type="InterPro" id="IPR005471">
    <property type="entry name" value="Tscrpt_reg_IclR_N"/>
</dbReference>
<dbReference type="SUPFAM" id="SSF55781">
    <property type="entry name" value="GAF domain-like"/>
    <property type="match status" value="1"/>
</dbReference>
<dbReference type="Pfam" id="PF09339">
    <property type="entry name" value="HTH_IclR"/>
    <property type="match status" value="1"/>
</dbReference>
<dbReference type="InterPro" id="IPR036390">
    <property type="entry name" value="WH_DNA-bd_sf"/>
</dbReference>
<reference evidence="6" key="1">
    <citation type="submission" date="2021-05" db="EMBL/GenBank/DDBJ databases">
        <title>Genome of Sphingobium sp. strain.</title>
        <authorList>
            <person name="Fan R."/>
        </authorList>
    </citation>
    <scope>NUCLEOTIDE SEQUENCE</scope>
    <source>
        <strain evidence="6">H33</strain>
    </source>
</reference>
<dbReference type="SMART" id="SM00346">
    <property type="entry name" value="HTH_ICLR"/>
    <property type="match status" value="1"/>
</dbReference>
<feature type="domain" description="HTH iclR-type" evidence="4">
    <location>
        <begin position="12"/>
        <end position="72"/>
    </location>
</feature>
<dbReference type="Pfam" id="PF01614">
    <property type="entry name" value="IclR_C"/>
    <property type="match status" value="1"/>
</dbReference>
<sequence length="258" mass="28379">MSTTRANDDEFIPSLEKGLAVIELFSSDNPEWTLTQISRELQLTPGSTRRILRTLELLGYAVSNEGRFRLTARVLNLGFAYLASQPFASAARPLLRELATRLSSSCIIAVLDGRDVVYIARETYVKFDHHFVHVGARFPAYATAPGKVLLAALPPEELDARLKELKLEAFTPNTVPSLEALREQLTLTRERGWAINDQEIFLGQRSISIPLTISGTQSAAILAATSVSQMPLDGLVSEFLPALRSTAEEIEKVASVLL</sequence>
<dbReference type="Gene3D" id="1.10.10.10">
    <property type="entry name" value="Winged helix-like DNA-binding domain superfamily/Winged helix DNA-binding domain"/>
    <property type="match status" value="1"/>
</dbReference>
<accession>A0A9X1DF44</accession>
<keyword evidence="7" id="KW-1185">Reference proteome</keyword>
<dbReference type="GO" id="GO:0003700">
    <property type="term" value="F:DNA-binding transcription factor activity"/>
    <property type="evidence" value="ECO:0007669"/>
    <property type="project" value="TreeGrafter"/>
</dbReference>
<dbReference type="InterPro" id="IPR014757">
    <property type="entry name" value="Tscrpt_reg_IclR_C"/>
</dbReference>
<dbReference type="GO" id="GO:0003677">
    <property type="term" value="F:DNA binding"/>
    <property type="evidence" value="ECO:0007669"/>
    <property type="project" value="UniProtKB-KW"/>
</dbReference>